<protein>
    <submittedName>
        <fullName evidence="1">Four helix bundle protein</fullName>
    </submittedName>
</protein>
<dbReference type="Pfam" id="PF05635">
    <property type="entry name" value="23S_rRNA_IVP"/>
    <property type="match status" value="1"/>
</dbReference>
<dbReference type="EMBL" id="AP024202">
    <property type="protein sequence ID" value="BCN92758.1"/>
    <property type="molecule type" value="Genomic_DNA"/>
</dbReference>
<organism evidence="1 2">
    <name type="scientific">Thiomicrorhabdus immobilis</name>
    <dbReference type="NCBI Taxonomy" id="2791037"/>
    <lineage>
        <taxon>Bacteria</taxon>
        <taxon>Pseudomonadati</taxon>
        <taxon>Pseudomonadota</taxon>
        <taxon>Gammaproteobacteria</taxon>
        <taxon>Thiotrichales</taxon>
        <taxon>Piscirickettsiaceae</taxon>
        <taxon>Thiomicrorhabdus</taxon>
    </lineage>
</organism>
<dbReference type="PANTHER" id="PTHR38471">
    <property type="entry name" value="FOUR HELIX BUNDLE PROTEIN"/>
    <property type="match status" value="1"/>
</dbReference>
<dbReference type="RefSeq" id="WP_237262945.1">
    <property type="nucleotide sequence ID" value="NZ_AP024202.1"/>
</dbReference>
<dbReference type="SUPFAM" id="SSF158446">
    <property type="entry name" value="IVS-encoded protein-like"/>
    <property type="match status" value="1"/>
</dbReference>
<dbReference type="NCBIfam" id="NF008912">
    <property type="entry name" value="PRK12275.1-6"/>
    <property type="match status" value="1"/>
</dbReference>
<dbReference type="Proteomes" id="UP001054820">
    <property type="component" value="Chromosome"/>
</dbReference>
<dbReference type="CDD" id="cd16377">
    <property type="entry name" value="23S_rRNA_IVP_like"/>
    <property type="match status" value="1"/>
</dbReference>
<sequence length="117" mass="13473">MKCETLDVWKRSCRLSVEVYKYFADCRDFGFKDQINRFSLSVPSNLAEGLEKESVKENIRYIEIARGSGAELLTQIYIAIEVGYLEKTLGLQWKSEINQISKMLNALKQNLIGRMGE</sequence>
<accession>A0ABN6CUV3</accession>
<reference evidence="1" key="1">
    <citation type="journal article" date="2022" name="Arch. Microbiol.">
        <title>Thiomicrorhabdus immobilis sp. nov., a mesophilic sulfur-oxidizing bacterium isolated from sediment of a brackish lake in northern Japan.</title>
        <authorList>
            <person name="Kojima H."/>
            <person name="Mochizuki J."/>
            <person name="Kanda M."/>
            <person name="Watanabe T."/>
            <person name="Fukui M."/>
        </authorList>
    </citation>
    <scope>NUCLEOTIDE SEQUENCE</scope>
    <source>
        <strain evidence="1">Am19</strain>
    </source>
</reference>
<dbReference type="PANTHER" id="PTHR38471:SF2">
    <property type="entry name" value="FOUR HELIX BUNDLE PROTEIN"/>
    <property type="match status" value="1"/>
</dbReference>
<dbReference type="Gene3D" id="1.20.1440.60">
    <property type="entry name" value="23S rRNA-intervening sequence"/>
    <property type="match status" value="1"/>
</dbReference>
<proteinExistence type="predicted"/>
<evidence type="ECO:0000313" key="1">
    <source>
        <dbReference type="EMBL" id="BCN92758.1"/>
    </source>
</evidence>
<dbReference type="InterPro" id="IPR012657">
    <property type="entry name" value="23S_rRNA-intervening_sequence"/>
</dbReference>
<keyword evidence="2" id="KW-1185">Reference proteome</keyword>
<dbReference type="InterPro" id="IPR036583">
    <property type="entry name" value="23S_rRNA_IVS_sf"/>
</dbReference>
<name>A0ABN6CUV3_9GAMM</name>
<dbReference type="NCBIfam" id="TIGR02436">
    <property type="entry name" value="four helix bundle protein"/>
    <property type="match status" value="1"/>
</dbReference>
<evidence type="ECO:0000313" key="2">
    <source>
        <dbReference type="Proteomes" id="UP001054820"/>
    </source>
</evidence>
<gene>
    <name evidence="1" type="ORF">THMIRHAM_05430</name>
</gene>